<keyword evidence="13 15" id="KW-0472">Membrane</keyword>
<dbReference type="PANTHER" id="PTHR39083:SF1">
    <property type="entry name" value="CYCLIC DI-GMP-BINDING PROTEIN"/>
    <property type="match status" value="1"/>
</dbReference>
<evidence type="ECO:0000256" key="14">
    <source>
        <dbReference type="ARBA" id="ARBA00033444"/>
    </source>
</evidence>
<dbReference type="UniPathway" id="UPA00694"/>
<keyword evidence="15" id="KW-0732">Signal</keyword>
<evidence type="ECO:0000256" key="7">
    <source>
        <dbReference type="ARBA" id="ARBA00022475"/>
    </source>
</evidence>
<evidence type="ECO:0000256" key="2">
    <source>
        <dbReference type="ARBA" id="ARBA00004377"/>
    </source>
</evidence>
<comment type="subcellular location">
    <subcellularLocation>
        <location evidence="2">Cell inner membrane</location>
        <topology evidence="2">Single-pass membrane protein</topology>
    </subcellularLocation>
</comment>
<keyword evidence="9 15" id="KW-0973">c-di-GMP</keyword>
<feature type="transmembrane region" description="Helical" evidence="15">
    <location>
        <begin position="720"/>
        <end position="741"/>
    </location>
</feature>
<evidence type="ECO:0000256" key="9">
    <source>
        <dbReference type="ARBA" id="ARBA00022636"/>
    </source>
</evidence>
<keyword evidence="10 15" id="KW-0812">Transmembrane</keyword>
<dbReference type="RefSeq" id="WP_198569320.1">
    <property type="nucleotide sequence ID" value="NZ_CP066167.1"/>
</dbReference>
<sequence length="755" mass="82661">MKGRLSLPRCTMAFGAVAAVLLAGMATLSFAAEPIDGAEPVPVYQSRLSFADLGHQQSLELQGSESSVFLGFGSRLDETVDEAELLLDYTVSPSLRAVYSHLKVYLNNELMGSIPFSEADIGQRRQSRVSLDPRYFGDFNSVRVELIGHLTDDCWNPDEPTIWTELSQSSEVLLSVKKRRLRNDLALLPAPFFDERDFTALELPVVLPSDYSLGVVHAAALTSSYFGSLSTWRGASFPVEIDTLPERHSIVLMTNNQRPRAFAEFPQVDKPTLQVISHPDNPYVKLLLIQGRDDSQLITAVKGLALGQSLLTGQVAEINSVDQLKPRQPYDAPNWVRTDRPVKLGELVNDLTELQVSGRLPGPVNISLQVPPDLFTWQSRGIPLDVSYRYSPTAGKSTGSKMNFFVNNQFVEGFNLTPRGIDGEEKELRVPLLDDGLVGTGDRVRIPAFRVGTRNRLSFQFAFSAQVDGSCRVVPAGSYQAAITGDSTIDFTGFPHYIEMPNLHAFVTAGFPFSRLADLADTAMVVPPQPGPAVVQSLLDVSGFIGASTGYPGLAMTVTDNLESDDVKAKNLLLIDVAPGLGGKVGNNDNLHLLVENAERQLRRPLRNDSGRLNAERETQDSAPVDQVSLRAEGAFAAIVGMESPFKADRSVVAIVADKPKDLLDVGVAMRDSGKLPYMFGSVVTIRGDRVASFHVGDNYYVGELPLLQLIWFHFSKHPVLLAFMALLLIVLLTLALWRILAVYAARRLKQGNDS</sequence>
<keyword evidence="7 15" id="KW-1003">Cell membrane</keyword>
<keyword evidence="11 15" id="KW-0135">Cellulose biosynthesis</keyword>
<dbReference type="Proteomes" id="UP000596063">
    <property type="component" value="Chromosome"/>
</dbReference>
<dbReference type="PRINTS" id="PR01440">
    <property type="entry name" value="CELLSNTHASEB"/>
</dbReference>
<evidence type="ECO:0000256" key="15">
    <source>
        <dbReference type="RuleBase" id="RU365021"/>
    </source>
</evidence>
<evidence type="ECO:0000256" key="12">
    <source>
        <dbReference type="ARBA" id="ARBA00022989"/>
    </source>
</evidence>
<comment type="function">
    <text evidence="1 15">Binds the cellulose synthase activator, bis-(3'-5') cyclic diguanylic acid (c-di-GMP).</text>
</comment>
<protein>
    <recommendedName>
        <fullName evidence="6 15">Cyclic di-GMP-binding protein</fullName>
    </recommendedName>
    <alternativeName>
        <fullName evidence="14 15">Cellulose synthase regulatory subunit</fullName>
    </alternativeName>
</protein>
<dbReference type="InterPro" id="IPR003920">
    <property type="entry name" value="Cell_synth_B"/>
</dbReference>
<dbReference type="KEGG" id="snan:I6N98_15985"/>
<keyword evidence="18" id="KW-1185">Reference proteome</keyword>
<evidence type="ECO:0000256" key="4">
    <source>
        <dbReference type="ARBA" id="ARBA00010714"/>
    </source>
</evidence>
<feature type="region of interest" description="Disordered" evidence="16">
    <location>
        <begin position="605"/>
        <end position="624"/>
    </location>
</feature>
<name>A0A7T4QZW0_9GAMM</name>
<evidence type="ECO:0000256" key="1">
    <source>
        <dbReference type="ARBA" id="ARBA00002057"/>
    </source>
</evidence>
<comment type="similarity">
    <text evidence="4 15">Belongs to the AcsB/BcsB family.</text>
</comment>
<comment type="subunit">
    <text evidence="5 15">Tightly associated with the cellulose synthase catalytic subunit.</text>
</comment>
<keyword evidence="8 15" id="KW-0997">Cell inner membrane</keyword>
<feature type="chain" id="PRO_5033111765" description="Cyclic di-GMP-binding protein" evidence="15">
    <location>
        <begin position="32"/>
        <end position="755"/>
    </location>
</feature>
<gene>
    <name evidence="17" type="ORF">I6N98_15985</name>
</gene>
<evidence type="ECO:0000313" key="18">
    <source>
        <dbReference type="Proteomes" id="UP000596063"/>
    </source>
</evidence>
<dbReference type="Gene3D" id="2.60.120.260">
    <property type="entry name" value="Galactose-binding domain-like"/>
    <property type="match status" value="2"/>
</dbReference>
<evidence type="ECO:0000256" key="13">
    <source>
        <dbReference type="ARBA" id="ARBA00023136"/>
    </source>
</evidence>
<dbReference type="GO" id="GO:0005886">
    <property type="term" value="C:plasma membrane"/>
    <property type="evidence" value="ECO:0007669"/>
    <property type="project" value="UniProtKB-SubCell"/>
</dbReference>
<dbReference type="NCBIfam" id="NF008323">
    <property type="entry name" value="PRK11114.1-1"/>
    <property type="match status" value="1"/>
</dbReference>
<dbReference type="GO" id="GO:0006011">
    <property type="term" value="P:UDP-alpha-D-glucose metabolic process"/>
    <property type="evidence" value="ECO:0007669"/>
    <property type="project" value="InterPro"/>
</dbReference>
<dbReference type="PANTHER" id="PTHR39083">
    <property type="entry name" value="CYCLIC DI-GMP-BINDING PROTEIN"/>
    <property type="match status" value="1"/>
</dbReference>
<dbReference type="InterPro" id="IPR018513">
    <property type="entry name" value="Cell_synthase_bac"/>
</dbReference>
<evidence type="ECO:0000256" key="10">
    <source>
        <dbReference type="ARBA" id="ARBA00022692"/>
    </source>
</evidence>
<dbReference type="Pfam" id="PF03170">
    <property type="entry name" value="BcsB"/>
    <property type="match status" value="1"/>
</dbReference>
<dbReference type="GO" id="GO:0030244">
    <property type="term" value="P:cellulose biosynthetic process"/>
    <property type="evidence" value="ECO:0007669"/>
    <property type="project" value="UniProtKB-KW"/>
</dbReference>
<dbReference type="EMBL" id="CP066167">
    <property type="protein sequence ID" value="QQD17821.1"/>
    <property type="molecule type" value="Genomic_DNA"/>
</dbReference>
<evidence type="ECO:0000256" key="16">
    <source>
        <dbReference type="SAM" id="MobiDB-lite"/>
    </source>
</evidence>
<comment type="pathway">
    <text evidence="3 15">Glycan metabolism; bacterial cellulose biosynthesis.</text>
</comment>
<evidence type="ECO:0000256" key="5">
    <source>
        <dbReference type="ARBA" id="ARBA00011437"/>
    </source>
</evidence>
<reference evidence="17 18" key="1">
    <citation type="submission" date="2020-12" db="EMBL/GenBank/DDBJ databases">
        <authorList>
            <person name="Shan Y."/>
        </authorList>
    </citation>
    <scope>NUCLEOTIDE SEQUENCE [LARGE SCALE GENOMIC DNA]</scope>
    <source>
        <strain evidence="18">csc3.9</strain>
    </source>
</reference>
<organism evidence="17 18">
    <name type="scientific">Spongiibacter nanhainus</name>
    <dbReference type="NCBI Taxonomy" id="2794344"/>
    <lineage>
        <taxon>Bacteria</taxon>
        <taxon>Pseudomonadati</taxon>
        <taxon>Pseudomonadota</taxon>
        <taxon>Gammaproteobacteria</taxon>
        <taxon>Cellvibrionales</taxon>
        <taxon>Spongiibacteraceae</taxon>
        <taxon>Spongiibacter</taxon>
    </lineage>
</organism>
<accession>A0A7T4QZW0</accession>
<evidence type="ECO:0000256" key="8">
    <source>
        <dbReference type="ARBA" id="ARBA00022519"/>
    </source>
</evidence>
<evidence type="ECO:0000256" key="11">
    <source>
        <dbReference type="ARBA" id="ARBA00022916"/>
    </source>
</evidence>
<feature type="compositionally biased region" description="Basic and acidic residues" evidence="16">
    <location>
        <begin position="605"/>
        <end position="620"/>
    </location>
</feature>
<keyword evidence="12 15" id="KW-1133">Transmembrane helix</keyword>
<evidence type="ECO:0000256" key="6">
    <source>
        <dbReference type="ARBA" id="ARBA00021844"/>
    </source>
</evidence>
<proteinExistence type="inferred from homology"/>
<feature type="signal peptide" evidence="15">
    <location>
        <begin position="1"/>
        <end position="31"/>
    </location>
</feature>
<dbReference type="AlphaFoldDB" id="A0A7T4QZW0"/>
<evidence type="ECO:0000313" key="17">
    <source>
        <dbReference type="EMBL" id="QQD17821.1"/>
    </source>
</evidence>
<evidence type="ECO:0000256" key="3">
    <source>
        <dbReference type="ARBA" id="ARBA00005186"/>
    </source>
</evidence>